<feature type="transmembrane region" description="Helical" evidence="1">
    <location>
        <begin position="12"/>
        <end position="31"/>
    </location>
</feature>
<evidence type="ECO:0000256" key="1">
    <source>
        <dbReference type="SAM" id="Phobius"/>
    </source>
</evidence>
<reference evidence="2 3" key="1">
    <citation type="submission" date="2021-03" db="EMBL/GenBank/DDBJ databases">
        <title>Genomic Encyclopedia of Type Strains, Phase IV (KMG-IV): sequencing the most valuable type-strain genomes for metagenomic binning, comparative biology and taxonomic classification.</title>
        <authorList>
            <person name="Goeker M."/>
        </authorList>
    </citation>
    <scope>NUCLEOTIDE SEQUENCE [LARGE SCALE GENOMIC DNA]</scope>
    <source>
        <strain evidence="2 3">DSM 24738</strain>
    </source>
</reference>
<sequence>MVSVADTMMIAISAAALIVGLATLIVAIVALSKKK</sequence>
<accession>A0ABS4GQI0</accession>
<comment type="caution">
    <text evidence="2">The sequence shown here is derived from an EMBL/GenBank/DDBJ whole genome shotgun (WGS) entry which is preliminary data.</text>
</comment>
<organism evidence="2 3">
    <name type="scientific">Ammoniphilus resinae</name>
    <dbReference type="NCBI Taxonomy" id="861532"/>
    <lineage>
        <taxon>Bacteria</taxon>
        <taxon>Bacillati</taxon>
        <taxon>Bacillota</taxon>
        <taxon>Bacilli</taxon>
        <taxon>Bacillales</taxon>
        <taxon>Paenibacillaceae</taxon>
        <taxon>Aneurinibacillus group</taxon>
        <taxon>Ammoniphilus</taxon>
    </lineage>
</organism>
<keyword evidence="1" id="KW-0812">Transmembrane</keyword>
<protein>
    <recommendedName>
        <fullName evidence="4">Methyltransferase</fullName>
    </recommendedName>
</protein>
<dbReference type="EMBL" id="JAGGKT010000005">
    <property type="protein sequence ID" value="MBP1932140.1"/>
    <property type="molecule type" value="Genomic_DNA"/>
</dbReference>
<evidence type="ECO:0008006" key="4">
    <source>
        <dbReference type="Google" id="ProtNLM"/>
    </source>
</evidence>
<keyword evidence="1" id="KW-0472">Membrane</keyword>
<keyword evidence="1" id="KW-1133">Transmembrane helix</keyword>
<proteinExistence type="predicted"/>
<gene>
    <name evidence="2" type="ORF">J2Z37_002141</name>
</gene>
<evidence type="ECO:0000313" key="2">
    <source>
        <dbReference type="EMBL" id="MBP1932140.1"/>
    </source>
</evidence>
<evidence type="ECO:0000313" key="3">
    <source>
        <dbReference type="Proteomes" id="UP001519343"/>
    </source>
</evidence>
<keyword evidence="3" id="KW-1185">Reference proteome</keyword>
<name>A0ABS4GQI0_9BACL</name>
<dbReference type="Proteomes" id="UP001519343">
    <property type="component" value="Unassembled WGS sequence"/>
</dbReference>